<dbReference type="RefSeq" id="WP_049718940.1">
    <property type="nucleotide sequence ID" value="NZ_LFXA01000018.1"/>
</dbReference>
<dbReference type="Gene3D" id="3.40.50.1000">
    <property type="entry name" value="HAD superfamily/HAD-like"/>
    <property type="match status" value="1"/>
</dbReference>
<gene>
    <name evidence="1" type="ORF">AC230_26890</name>
</gene>
<dbReference type="PANTHER" id="PTHR43434">
    <property type="entry name" value="PHOSPHOGLYCOLATE PHOSPHATASE"/>
    <property type="match status" value="1"/>
</dbReference>
<accession>A0A0K9X8M6</accession>
<dbReference type="Proteomes" id="UP000037288">
    <property type="component" value="Unassembled WGS sequence"/>
</dbReference>
<keyword evidence="2" id="KW-1185">Reference proteome</keyword>
<reference evidence="2" key="1">
    <citation type="submission" date="2015-07" db="EMBL/GenBank/DDBJ databases">
        <title>Draft genome sequence of Streptomyces sp. CMAA 1322, a bacterium isolated from Caatinga biome, from dry forest semiarid of Brazil.</title>
        <authorList>
            <person name="Santos S.N."/>
            <person name="Gacesa R."/>
            <person name="Taketani R.G."/>
            <person name="Long P.F."/>
            <person name="Melo I.S."/>
        </authorList>
    </citation>
    <scope>NUCLEOTIDE SEQUENCE [LARGE SCALE GENOMIC DNA]</scope>
    <source>
        <strain evidence="2">CMAA 1322</strain>
    </source>
</reference>
<dbReference type="InterPro" id="IPR023214">
    <property type="entry name" value="HAD_sf"/>
</dbReference>
<dbReference type="PATRIC" id="fig|1678637.3.peg.5751"/>
<evidence type="ECO:0000313" key="2">
    <source>
        <dbReference type="Proteomes" id="UP000037288"/>
    </source>
</evidence>
<dbReference type="InterPro" id="IPR023198">
    <property type="entry name" value="PGP-like_dom2"/>
</dbReference>
<proteinExistence type="predicted"/>
<dbReference type="GO" id="GO:0008967">
    <property type="term" value="F:phosphoglycolate phosphatase activity"/>
    <property type="evidence" value="ECO:0007669"/>
    <property type="project" value="TreeGrafter"/>
</dbReference>
<dbReference type="GO" id="GO:0005829">
    <property type="term" value="C:cytosol"/>
    <property type="evidence" value="ECO:0007669"/>
    <property type="project" value="TreeGrafter"/>
</dbReference>
<dbReference type="Gene3D" id="1.10.150.240">
    <property type="entry name" value="Putative phosphatase, domain 2"/>
    <property type="match status" value="1"/>
</dbReference>
<comment type="caution">
    <text evidence="1">The sequence shown here is derived from an EMBL/GenBank/DDBJ whole genome shotgun (WGS) entry which is preliminary data.</text>
</comment>
<dbReference type="InterPro" id="IPR041492">
    <property type="entry name" value="HAD_2"/>
</dbReference>
<dbReference type="STRING" id="1678637.AC230_26890"/>
<name>A0A0K9X8M6_9ACTN</name>
<dbReference type="Pfam" id="PF13419">
    <property type="entry name" value="HAD_2"/>
    <property type="match status" value="1"/>
</dbReference>
<sequence>MKLAVLFDMDGVLLDSKAAMLATLAGVATAALGRRITVADLPPDAVTTPRVEVLARLGVPNPDELCEVWWNPALATAAGTALFPGVVEGITALRAAGAATGLVTLQTRDRLPWLLSPDVLALMDTTVCREDAEPKPAPDGILLALARLGSSPKAALFVGDTLTDHTAAFEAGVAFAGAGWGYAGARALTAAGARVVLIHPSQIGATLLDLIPGSRPPLQVTMTSH</sequence>
<dbReference type="AlphaFoldDB" id="A0A0K9X8M6"/>
<protein>
    <submittedName>
        <fullName evidence="1">Haloacid dehalogenase</fullName>
    </submittedName>
</protein>
<dbReference type="SFLD" id="SFLDG01129">
    <property type="entry name" value="C1.5:_HAD__Beta-PGM__Phosphata"/>
    <property type="match status" value="1"/>
</dbReference>
<evidence type="ECO:0000313" key="1">
    <source>
        <dbReference type="EMBL" id="KNB48987.1"/>
    </source>
</evidence>
<dbReference type="SUPFAM" id="SSF56784">
    <property type="entry name" value="HAD-like"/>
    <property type="match status" value="1"/>
</dbReference>
<organism evidence="1 2">
    <name type="scientific">Streptomyces caatingaensis</name>
    <dbReference type="NCBI Taxonomy" id="1678637"/>
    <lineage>
        <taxon>Bacteria</taxon>
        <taxon>Bacillati</taxon>
        <taxon>Actinomycetota</taxon>
        <taxon>Actinomycetes</taxon>
        <taxon>Kitasatosporales</taxon>
        <taxon>Streptomycetaceae</taxon>
        <taxon>Streptomyces</taxon>
    </lineage>
</organism>
<dbReference type="GO" id="GO:0006281">
    <property type="term" value="P:DNA repair"/>
    <property type="evidence" value="ECO:0007669"/>
    <property type="project" value="TreeGrafter"/>
</dbReference>
<dbReference type="SFLD" id="SFLDS00003">
    <property type="entry name" value="Haloacid_Dehalogenase"/>
    <property type="match status" value="1"/>
</dbReference>
<dbReference type="PANTHER" id="PTHR43434:SF1">
    <property type="entry name" value="PHOSPHOGLYCOLATE PHOSPHATASE"/>
    <property type="match status" value="1"/>
</dbReference>
<dbReference type="InterPro" id="IPR050155">
    <property type="entry name" value="HAD-like_hydrolase_sf"/>
</dbReference>
<dbReference type="EMBL" id="LFXA01000018">
    <property type="protein sequence ID" value="KNB48987.1"/>
    <property type="molecule type" value="Genomic_DNA"/>
</dbReference>
<dbReference type="InterPro" id="IPR036412">
    <property type="entry name" value="HAD-like_sf"/>
</dbReference>